<dbReference type="RefSeq" id="WP_194929942.1">
    <property type="nucleotide sequence ID" value="NZ_JADLZT010000002.1"/>
</dbReference>
<proteinExistence type="inferred from homology"/>
<gene>
    <name evidence="3" type="ORF">IU514_04870</name>
</gene>
<comment type="caution">
    <text evidence="3">The sequence shown here is derived from an EMBL/GenBank/DDBJ whole genome shotgun (WGS) entry which is preliminary data.</text>
</comment>
<evidence type="ECO:0000256" key="2">
    <source>
        <dbReference type="ARBA" id="ARBA00022801"/>
    </source>
</evidence>
<dbReference type="SUPFAM" id="SSF54637">
    <property type="entry name" value="Thioesterase/thiol ester dehydrase-isomerase"/>
    <property type="match status" value="1"/>
</dbReference>
<evidence type="ECO:0000256" key="1">
    <source>
        <dbReference type="ARBA" id="ARBA00005953"/>
    </source>
</evidence>
<reference evidence="3 4" key="1">
    <citation type="submission" date="2020-11" db="EMBL/GenBank/DDBJ databases">
        <title>Draft Genome Sequence and Secondary Metabolite Biosynthetic Potential of the Lysobacter niastensis Type strain DSM 18481.</title>
        <authorList>
            <person name="Turrini P."/>
            <person name="Artuso I."/>
            <person name="Tescari M."/>
            <person name="Lugli G.A."/>
            <person name="Frangipani E."/>
            <person name="Ventura M."/>
            <person name="Visca P."/>
        </authorList>
    </citation>
    <scope>NUCLEOTIDE SEQUENCE [LARGE SCALE GENOMIC DNA]</scope>
    <source>
        <strain evidence="3 4">DSM 18481</strain>
    </source>
</reference>
<dbReference type="EMBL" id="JADLZT010000002">
    <property type="protein sequence ID" value="MBF6023360.1"/>
    <property type="molecule type" value="Genomic_DNA"/>
</dbReference>
<comment type="similarity">
    <text evidence="1">Belongs to the 4-hydroxybenzoyl-CoA thioesterase family.</text>
</comment>
<evidence type="ECO:0000313" key="3">
    <source>
        <dbReference type="EMBL" id="MBF6023360.1"/>
    </source>
</evidence>
<keyword evidence="2" id="KW-0378">Hydrolase</keyword>
<keyword evidence="4" id="KW-1185">Reference proteome</keyword>
<dbReference type="InterPro" id="IPR050563">
    <property type="entry name" value="4-hydroxybenzoyl-CoA_TE"/>
</dbReference>
<name>A0ABS0B473_9GAMM</name>
<evidence type="ECO:0000313" key="4">
    <source>
        <dbReference type="Proteomes" id="UP001429984"/>
    </source>
</evidence>
<sequence length="139" mass="16140">MRNNLSIEIDLAPAFHDCDPMQVVWHGHYFKYFEVARCALLQRYDYDYPQMQDSGYLWPVVDARVKYIRPLRFAQPLKVQATITEWENRLKLEYVIRDAASGEVLTRAHTIQVAVGVESGEMLYVSPPVLWERLGVPAP</sequence>
<dbReference type="Pfam" id="PF13279">
    <property type="entry name" value="4HBT_2"/>
    <property type="match status" value="1"/>
</dbReference>
<dbReference type="InterPro" id="IPR029069">
    <property type="entry name" value="HotDog_dom_sf"/>
</dbReference>
<protein>
    <submittedName>
        <fullName evidence="3">Acyl-CoA thioesterase</fullName>
    </submittedName>
</protein>
<dbReference type="CDD" id="cd00586">
    <property type="entry name" value="4HBT"/>
    <property type="match status" value="1"/>
</dbReference>
<dbReference type="Gene3D" id="3.10.129.10">
    <property type="entry name" value="Hotdog Thioesterase"/>
    <property type="match status" value="1"/>
</dbReference>
<dbReference type="Proteomes" id="UP001429984">
    <property type="component" value="Unassembled WGS sequence"/>
</dbReference>
<dbReference type="PANTHER" id="PTHR31793:SF27">
    <property type="entry name" value="NOVEL THIOESTERASE SUPERFAMILY DOMAIN AND SAPOSIN A-TYPE DOMAIN CONTAINING PROTEIN (0610012H03RIK)"/>
    <property type="match status" value="1"/>
</dbReference>
<organism evidence="3 4">
    <name type="scientific">Lysobacter niastensis</name>
    <dbReference type="NCBI Taxonomy" id="380629"/>
    <lineage>
        <taxon>Bacteria</taxon>
        <taxon>Pseudomonadati</taxon>
        <taxon>Pseudomonadota</taxon>
        <taxon>Gammaproteobacteria</taxon>
        <taxon>Lysobacterales</taxon>
        <taxon>Lysobacteraceae</taxon>
        <taxon>Lysobacter</taxon>
    </lineage>
</organism>
<dbReference type="PANTHER" id="PTHR31793">
    <property type="entry name" value="4-HYDROXYBENZOYL-COA THIOESTERASE FAMILY MEMBER"/>
    <property type="match status" value="1"/>
</dbReference>
<accession>A0ABS0B473</accession>